<feature type="domain" description="Putative restriction endonuclease" evidence="1">
    <location>
        <begin position="23"/>
        <end position="191"/>
    </location>
</feature>
<protein>
    <recommendedName>
        <fullName evidence="1">Putative restriction endonuclease domain-containing protein</fullName>
    </recommendedName>
</protein>
<dbReference type="SUPFAM" id="SSF52980">
    <property type="entry name" value="Restriction endonuclease-like"/>
    <property type="match status" value="1"/>
</dbReference>
<dbReference type="PANTHER" id="PTHR35400">
    <property type="entry name" value="SLR1083 PROTEIN"/>
    <property type="match status" value="1"/>
</dbReference>
<accession>E0UCJ2</accession>
<evidence type="ECO:0000313" key="3">
    <source>
        <dbReference type="Proteomes" id="UP000008206"/>
    </source>
</evidence>
<reference evidence="3" key="1">
    <citation type="journal article" date="2011" name="MBio">
        <title>Novel metabolic attributes of the genus Cyanothece, comprising a group of unicellular nitrogen-fixing Cyanobacteria.</title>
        <authorList>
            <person name="Bandyopadhyay A."/>
            <person name="Elvitigala T."/>
            <person name="Welsh E."/>
            <person name="Stockel J."/>
            <person name="Liberton M."/>
            <person name="Min H."/>
            <person name="Sherman L.A."/>
            <person name="Pakrasi H.B."/>
        </authorList>
    </citation>
    <scope>NUCLEOTIDE SEQUENCE [LARGE SCALE GENOMIC DNA]</scope>
    <source>
        <strain evidence="3">PCC 7822</strain>
    </source>
</reference>
<dbReference type="AlphaFoldDB" id="E0UCJ2"/>
<dbReference type="Gene3D" id="3.90.1570.10">
    <property type="entry name" value="tt1808, chain A"/>
    <property type="match status" value="1"/>
</dbReference>
<dbReference type="InterPro" id="IPR012296">
    <property type="entry name" value="Nuclease_put_TT1808"/>
</dbReference>
<dbReference type="OrthoDB" id="509866at2"/>
<dbReference type="EMBL" id="CP002198">
    <property type="protein sequence ID" value="ADN14063.1"/>
    <property type="molecule type" value="Genomic_DNA"/>
</dbReference>
<dbReference type="eggNOG" id="COG4636">
    <property type="taxonomic scope" value="Bacteria"/>
</dbReference>
<dbReference type="InterPro" id="IPR008538">
    <property type="entry name" value="Uma2"/>
</dbReference>
<dbReference type="PANTHER" id="PTHR35400:SF1">
    <property type="entry name" value="SLR1083 PROTEIN"/>
    <property type="match status" value="1"/>
</dbReference>
<name>E0UCJ2_GLOV7</name>
<dbReference type="InterPro" id="IPR011335">
    <property type="entry name" value="Restrct_endonuc-II-like"/>
</dbReference>
<dbReference type="CDD" id="cd06260">
    <property type="entry name" value="DUF820-like"/>
    <property type="match status" value="1"/>
</dbReference>
<proteinExistence type="predicted"/>
<keyword evidence="3" id="KW-1185">Reference proteome</keyword>
<dbReference type="Proteomes" id="UP000008206">
    <property type="component" value="Chromosome"/>
</dbReference>
<dbReference type="Pfam" id="PF05685">
    <property type="entry name" value="Uma2"/>
    <property type="match status" value="1"/>
</dbReference>
<organism evidence="2 3">
    <name type="scientific">Gloeothece verrucosa (strain PCC 7822)</name>
    <name type="common">Cyanothece sp. (strain PCC 7822)</name>
    <dbReference type="NCBI Taxonomy" id="497965"/>
    <lineage>
        <taxon>Bacteria</taxon>
        <taxon>Bacillati</taxon>
        <taxon>Cyanobacteriota</taxon>
        <taxon>Cyanophyceae</taxon>
        <taxon>Oscillatoriophycideae</taxon>
        <taxon>Chroococcales</taxon>
        <taxon>Aphanothecaceae</taxon>
        <taxon>Gloeothece</taxon>
        <taxon>Gloeothece verrucosa</taxon>
    </lineage>
</organism>
<dbReference type="HOGENOM" id="CLU_076312_2_0_3"/>
<evidence type="ECO:0000259" key="1">
    <source>
        <dbReference type="Pfam" id="PF05685"/>
    </source>
</evidence>
<gene>
    <name evidence="2" type="ordered locus">Cyan7822_2081</name>
</gene>
<dbReference type="STRING" id="497965.Cyan7822_2081"/>
<sequence length="203" mass="23319">MMAMSVVSSESIEVDTSVRLWTVEEYYHMAEVGILGPDERVELIAGEIYQKMSPQGTPHYTTITRTERMLRQGLGTRVLLRIQAPVHLNDYSEPEPDIAVVYPDPMDYIEHHPYPDDILLLIEVADKTLKRDCQLKAKEYASAGIKDYWVLDVNNRQLYLFREPGQEGYSSQVILSENEEVSPLEFPELKFVVRDLLAPMISQ</sequence>
<evidence type="ECO:0000313" key="2">
    <source>
        <dbReference type="EMBL" id="ADN14063.1"/>
    </source>
</evidence>
<dbReference type="KEGG" id="cyj:Cyan7822_2081"/>